<feature type="transmembrane region" description="Helical" evidence="2">
    <location>
        <begin position="273"/>
        <end position="291"/>
    </location>
</feature>
<dbReference type="Proteomes" id="UP000000600">
    <property type="component" value="Unassembled WGS sequence"/>
</dbReference>
<feature type="region of interest" description="Disordered" evidence="1">
    <location>
        <begin position="686"/>
        <end position="740"/>
    </location>
</feature>
<evidence type="ECO:0000313" key="4">
    <source>
        <dbReference type="EMBL" id="CAK83448.1"/>
    </source>
</evidence>
<dbReference type="InterPro" id="IPR051413">
    <property type="entry name" value="K/Na_HCN_channel"/>
</dbReference>
<keyword evidence="2" id="KW-0812">Transmembrane</keyword>
<dbReference type="eggNOG" id="KOG0500">
    <property type="taxonomic scope" value="Eukaryota"/>
</dbReference>
<organism evidence="4 5">
    <name type="scientific">Paramecium tetraurelia</name>
    <dbReference type="NCBI Taxonomy" id="5888"/>
    <lineage>
        <taxon>Eukaryota</taxon>
        <taxon>Sar</taxon>
        <taxon>Alveolata</taxon>
        <taxon>Ciliophora</taxon>
        <taxon>Intramacronucleata</taxon>
        <taxon>Oligohymenophorea</taxon>
        <taxon>Peniculida</taxon>
        <taxon>Parameciidae</taxon>
        <taxon>Paramecium</taxon>
    </lineage>
</organism>
<dbReference type="Gene3D" id="1.10.287.70">
    <property type="match status" value="1"/>
</dbReference>
<dbReference type="SUPFAM" id="SSF81324">
    <property type="entry name" value="Voltage-gated potassium channels"/>
    <property type="match status" value="1"/>
</dbReference>
<feature type="compositionally biased region" description="Basic and acidic residues" evidence="1">
    <location>
        <begin position="709"/>
        <end position="722"/>
    </location>
</feature>
<keyword evidence="2" id="KW-0472">Membrane</keyword>
<proteinExistence type="predicted"/>
<dbReference type="GO" id="GO:0005249">
    <property type="term" value="F:voltage-gated potassium channel activity"/>
    <property type="evidence" value="ECO:0000318"/>
    <property type="project" value="GO_Central"/>
</dbReference>
<dbReference type="InParanoid" id="A0DK81"/>
<feature type="transmembrane region" description="Helical" evidence="2">
    <location>
        <begin position="311"/>
        <end position="334"/>
    </location>
</feature>
<dbReference type="GeneID" id="5036630"/>
<dbReference type="InterPro" id="IPR013099">
    <property type="entry name" value="K_chnl_dom"/>
</dbReference>
<keyword evidence="5" id="KW-1185">Reference proteome</keyword>
<feature type="region of interest" description="Disordered" evidence="1">
    <location>
        <begin position="755"/>
        <end position="774"/>
    </location>
</feature>
<feature type="transmembrane region" description="Helical" evidence="2">
    <location>
        <begin position="212"/>
        <end position="230"/>
    </location>
</feature>
<gene>
    <name evidence="4" type="ORF">GSPATT00017777001</name>
</gene>
<dbReference type="Gene3D" id="1.10.287.630">
    <property type="entry name" value="Helix hairpin bin"/>
    <property type="match status" value="1"/>
</dbReference>
<feature type="domain" description="Cyclic nucleotide-binding" evidence="3">
    <location>
        <begin position="497"/>
        <end position="598"/>
    </location>
</feature>
<feature type="region of interest" description="Disordered" evidence="1">
    <location>
        <begin position="885"/>
        <end position="906"/>
    </location>
</feature>
<feature type="transmembrane region" description="Helical" evidence="2">
    <location>
        <begin position="386"/>
        <end position="407"/>
    </location>
</feature>
<dbReference type="GO" id="GO:0003254">
    <property type="term" value="P:regulation of membrane depolarization"/>
    <property type="evidence" value="ECO:0000318"/>
    <property type="project" value="GO_Central"/>
</dbReference>
<dbReference type="PANTHER" id="PTHR45689">
    <property type="entry name" value="I[[H]] CHANNEL, ISOFORM E"/>
    <property type="match status" value="1"/>
</dbReference>
<accession>A0DK81</accession>
<reference evidence="4 5" key="1">
    <citation type="journal article" date="2006" name="Nature">
        <title>Global trends of whole-genome duplications revealed by the ciliate Paramecium tetraurelia.</title>
        <authorList>
            <consortium name="Genoscope"/>
            <person name="Aury J.-M."/>
            <person name="Jaillon O."/>
            <person name="Duret L."/>
            <person name="Noel B."/>
            <person name="Jubin C."/>
            <person name="Porcel B.M."/>
            <person name="Segurens B."/>
            <person name="Daubin V."/>
            <person name="Anthouard V."/>
            <person name="Aiach N."/>
            <person name="Arnaiz O."/>
            <person name="Billaut A."/>
            <person name="Beisson J."/>
            <person name="Blanc I."/>
            <person name="Bouhouche K."/>
            <person name="Camara F."/>
            <person name="Duharcourt S."/>
            <person name="Guigo R."/>
            <person name="Gogendeau D."/>
            <person name="Katinka M."/>
            <person name="Keller A.-M."/>
            <person name="Kissmehl R."/>
            <person name="Klotz C."/>
            <person name="Koll F."/>
            <person name="Le Moue A."/>
            <person name="Lepere C."/>
            <person name="Malinsky S."/>
            <person name="Nowacki M."/>
            <person name="Nowak J.K."/>
            <person name="Plattner H."/>
            <person name="Poulain J."/>
            <person name="Ruiz F."/>
            <person name="Serrano V."/>
            <person name="Zagulski M."/>
            <person name="Dessen P."/>
            <person name="Betermier M."/>
            <person name="Weissenbach J."/>
            <person name="Scarpelli C."/>
            <person name="Schachter V."/>
            <person name="Sperling L."/>
            <person name="Meyer E."/>
            <person name="Cohen J."/>
            <person name="Wincker P."/>
        </authorList>
    </citation>
    <scope>NUCLEOTIDE SEQUENCE [LARGE SCALE GENOMIC DNA]</scope>
    <source>
        <strain evidence="4 5">Stock d4-2</strain>
    </source>
</reference>
<evidence type="ECO:0000256" key="2">
    <source>
        <dbReference type="SAM" id="Phobius"/>
    </source>
</evidence>
<feature type="transmembrane region" description="Helical" evidence="2">
    <location>
        <begin position="172"/>
        <end position="192"/>
    </location>
</feature>
<dbReference type="GO" id="GO:0098855">
    <property type="term" value="C:HCN channel complex"/>
    <property type="evidence" value="ECO:0000318"/>
    <property type="project" value="GO_Central"/>
</dbReference>
<dbReference type="GO" id="GO:0071805">
    <property type="term" value="P:potassium ion transmembrane transport"/>
    <property type="evidence" value="ECO:0000318"/>
    <property type="project" value="GO_Central"/>
</dbReference>
<keyword evidence="2" id="KW-1133">Transmembrane helix</keyword>
<dbReference type="Gene3D" id="2.60.120.10">
    <property type="entry name" value="Jelly Rolls"/>
    <property type="match status" value="1"/>
</dbReference>
<dbReference type="Pfam" id="PF00027">
    <property type="entry name" value="cNMP_binding"/>
    <property type="match status" value="1"/>
</dbReference>
<evidence type="ECO:0000259" key="3">
    <source>
        <dbReference type="PROSITE" id="PS50042"/>
    </source>
</evidence>
<dbReference type="RefSeq" id="XP_001450845.1">
    <property type="nucleotide sequence ID" value="XM_001450808.1"/>
</dbReference>
<evidence type="ECO:0000256" key="1">
    <source>
        <dbReference type="SAM" id="MobiDB-lite"/>
    </source>
</evidence>
<dbReference type="InterPro" id="IPR000595">
    <property type="entry name" value="cNMP-bd_dom"/>
</dbReference>
<dbReference type="InterPro" id="IPR018490">
    <property type="entry name" value="cNMP-bd_dom_sf"/>
</dbReference>
<dbReference type="PROSITE" id="PS50042">
    <property type="entry name" value="CNMP_BINDING_3"/>
    <property type="match status" value="1"/>
</dbReference>
<dbReference type="InterPro" id="IPR014710">
    <property type="entry name" value="RmlC-like_jellyroll"/>
</dbReference>
<feature type="transmembrane region" description="Helical" evidence="2">
    <location>
        <begin position="354"/>
        <end position="374"/>
    </location>
</feature>
<dbReference type="SMART" id="SM00100">
    <property type="entry name" value="cNMP"/>
    <property type="match status" value="1"/>
</dbReference>
<feature type="transmembrane region" description="Helical" evidence="2">
    <location>
        <begin position="251"/>
        <end position="267"/>
    </location>
</feature>
<sequence>MEDQFSEDYHLSLQQASARLSDRYQDKFKPHSILLEQNPVPNKNTDSSQIQIWESASDTPVKESIQQPSINGINLRNSLVLQVTHIFDQNRTMTHIPTVKRIKQIISRNKLILEVKDRLMRIGYIYPKNEKTNLVNFLKETYLGDLNKDQIRKQIFFEPIKIKIPTFSPTSAFILIWQIFRIIQIMFLLWWVPFKIAFTPEGSTDIRNIEQALVYLLIFDLIIKLNVGIIDQGQIMKDRLFILLYYIKYELYEDIIYLITLIIIIREQPIDTYLIKEIIVLTQFSLNFFKLKKKIKTYEETLTTQSTLIELANLSQLIIVIFYFAHFMACVWYYVGIKSLDQFNESWIIKYELINAPISYCYGYSFYWATATMVTVGYGDVTGQNIYEVLCSIILMFLASGIFAFSINSIGQIFSNIDNQQQVYKRTLLLINHYMQFNEVQLSLQSRIRNYIKYFFEQENKGSKSEIDLVLNQLSNNLRQELLQDVQLRVLKQADFFRNNFSQSTIRLIADHVKFQQCTPKELIYKQQNNDDKSIYIIQKGEIQLIDDNSGKVLKVFTKGQSFGELEFLSFQTRFCSAYSVTFSQLYKITREDFLNLIKDNPMDYQKFQQMKDQIQLKYQNDQFKCYACDQKHLIWDCHFLFYKPNIEVLIKKSLFYTEQKRSHFKRSDKRYLNILHKTLDNEDSIEQTQKVGTVPSDSSSENSSQESKTPEVEQTKVRDSVSKLGQSHQSRKSSAHSKQGQVIIEDFNFQLNKRQSNRQSVRQTDIDTPLTQKRKSMQSIFPQDAKNSVSATQLAPIKEEIRKENKDYNQNFKSFHQLDELIDNKQYDEDEIDSVFSFQYYLPHNNVENVLQEYQRFQKQFRQKKIKVTKSKYMFHKITKINRQKQNKHKKDQTSANSLIIRENV</sequence>
<dbReference type="SUPFAM" id="SSF51206">
    <property type="entry name" value="cAMP-binding domain-like"/>
    <property type="match status" value="1"/>
</dbReference>
<dbReference type="STRING" id="5888.A0DK81"/>
<dbReference type="OrthoDB" id="421226at2759"/>
<protein>
    <recommendedName>
        <fullName evidence="3">Cyclic nucleotide-binding domain-containing protein</fullName>
    </recommendedName>
</protein>
<dbReference type="AlphaFoldDB" id="A0DK81"/>
<evidence type="ECO:0000313" key="5">
    <source>
        <dbReference type="Proteomes" id="UP000000600"/>
    </source>
</evidence>
<dbReference type="Pfam" id="PF07885">
    <property type="entry name" value="Ion_trans_2"/>
    <property type="match status" value="1"/>
</dbReference>
<dbReference type="OMA" id="APISYCY"/>
<feature type="compositionally biased region" description="Polar residues" evidence="1">
    <location>
        <begin position="755"/>
        <end position="764"/>
    </location>
</feature>
<dbReference type="GO" id="GO:0035725">
    <property type="term" value="P:sodium ion transmembrane transport"/>
    <property type="evidence" value="ECO:0000318"/>
    <property type="project" value="GO_Central"/>
</dbReference>
<dbReference type="CDD" id="cd00038">
    <property type="entry name" value="CAP_ED"/>
    <property type="match status" value="1"/>
</dbReference>
<feature type="compositionally biased region" description="Low complexity" evidence="1">
    <location>
        <begin position="697"/>
        <end position="708"/>
    </location>
</feature>
<dbReference type="KEGG" id="ptm:GSPATT00017777001"/>
<name>A0DK81_PARTE</name>
<dbReference type="HOGENOM" id="CLU_007129_2_0_1"/>
<dbReference type="EMBL" id="CT868474">
    <property type="protein sequence ID" value="CAK83448.1"/>
    <property type="molecule type" value="Genomic_DNA"/>
</dbReference>
<dbReference type="PANTHER" id="PTHR45689:SF5">
    <property type="entry name" value="I[[H]] CHANNEL, ISOFORM E"/>
    <property type="match status" value="1"/>
</dbReference>